<reference evidence="1" key="1">
    <citation type="journal article" date="2023" name="Phytobiomes J">
        <title>Deciphering the key players within the bacterial microbiota associated with aerial crown gall tumors on rhododendron: Insights into the gallobiome.</title>
        <authorList>
            <person name="Kuzmanovic N."/>
            <person name="Nesme J."/>
            <person name="Wolf J."/>
            <person name="Neumann-Schaal M."/>
            <person name="Petersen J."/>
            <person name="Fernandez-Gnecco G."/>
            <person name="Sproeer C."/>
            <person name="Bunk B."/>
            <person name="Overmann J."/>
            <person name="Sorensen S.J."/>
            <person name="Idczak E."/>
            <person name="Smalla K."/>
        </authorList>
    </citation>
    <scope>NUCLEOTIDE SEQUENCE</scope>
    <source>
        <strain evidence="1">Rho-11.1</strain>
    </source>
</reference>
<dbReference type="RefSeq" id="WP_320202463.1">
    <property type="nucleotide sequence ID" value="NZ_CP192781.1"/>
</dbReference>
<name>A0AAW9FCT7_9HYPH</name>
<dbReference type="PROSITE" id="PS51257">
    <property type="entry name" value="PROKAR_LIPOPROTEIN"/>
    <property type="match status" value="1"/>
</dbReference>
<evidence type="ECO:0008006" key="2">
    <source>
        <dbReference type="Google" id="ProtNLM"/>
    </source>
</evidence>
<evidence type="ECO:0000313" key="1">
    <source>
        <dbReference type="EMBL" id="MDX8301484.1"/>
    </source>
</evidence>
<accession>A0AAW9FCT7</accession>
<comment type="caution">
    <text evidence="1">The sequence shown here is derived from an EMBL/GenBank/DDBJ whole genome shotgun (WGS) entry which is preliminary data.</text>
</comment>
<organism evidence="1">
    <name type="scientific">Agrobacterium rosae</name>
    <dbReference type="NCBI Taxonomy" id="1972867"/>
    <lineage>
        <taxon>Bacteria</taxon>
        <taxon>Pseudomonadati</taxon>
        <taxon>Pseudomonadota</taxon>
        <taxon>Alphaproteobacteria</taxon>
        <taxon>Hyphomicrobiales</taxon>
        <taxon>Rhizobiaceae</taxon>
        <taxon>Rhizobium/Agrobacterium group</taxon>
        <taxon>Agrobacterium</taxon>
    </lineage>
</organism>
<gene>
    <name evidence="1" type="ORF">RMR22_04455</name>
</gene>
<proteinExistence type="predicted"/>
<dbReference type="EMBL" id="JAVRAF010000001">
    <property type="protein sequence ID" value="MDX8301484.1"/>
    <property type="molecule type" value="Genomic_DNA"/>
</dbReference>
<sequence length="96" mass="10772">MRSIFGHRSILHALLSVVALACVIVERVHTELVIPAYGRMRDFMVAPFAYLLRTSPASADQAMLPRFKAIYFAVISRLKPIYRDSYLSSGLSLKVS</sequence>
<dbReference type="AlphaFoldDB" id="A0AAW9FCT7"/>
<protein>
    <recommendedName>
        <fullName evidence="2">Secreted protein</fullName>
    </recommendedName>
</protein>